<protein>
    <submittedName>
        <fullName evidence="11">Histidine kinase</fullName>
    </submittedName>
</protein>
<evidence type="ECO:0000256" key="5">
    <source>
        <dbReference type="ARBA" id="ARBA00022777"/>
    </source>
</evidence>
<evidence type="ECO:0000313" key="11">
    <source>
        <dbReference type="EMBL" id="RKN77664.1"/>
    </source>
</evidence>
<evidence type="ECO:0000256" key="9">
    <source>
        <dbReference type="SAM" id="Phobius"/>
    </source>
</evidence>
<dbReference type="PANTHER" id="PTHR24421:SF37">
    <property type="entry name" value="SENSOR HISTIDINE KINASE NARS"/>
    <property type="match status" value="1"/>
</dbReference>
<keyword evidence="8 9" id="KW-0472">Membrane</keyword>
<evidence type="ECO:0000256" key="4">
    <source>
        <dbReference type="ARBA" id="ARBA00022692"/>
    </source>
</evidence>
<dbReference type="AlphaFoldDB" id="A0A3B0BZW3"/>
<dbReference type="InterPro" id="IPR050482">
    <property type="entry name" value="Sensor_HK_TwoCompSys"/>
</dbReference>
<dbReference type="PANTHER" id="PTHR24421">
    <property type="entry name" value="NITRATE/NITRITE SENSOR PROTEIN NARX-RELATED"/>
    <property type="match status" value="1"/>
</dbReference>
<comment type="subcellular location">
    <subcellularLocation>
        <location evidence="1">Cell membrane</location>
        <topology evidence="1">Multi-pass membrane protein</topology>
    </subcellularLocation>
</comment>
<feature type="transmembrane region" description="Helical" evidence="9">
    <location>
        <begin position="20"/>
        <end position="40"/>
    </location>
</feature>
<proteinExistence type="predicted"/>
<reference evidence="11 12" key="1">
    <citation type="journal article" date="2015" name="Antonie Van Leeuwenhoek">
        <title>Streptomyces klenkii sp. nov., isolated from deep marine sediment.</title>
        <authorList>
            <person name="Veyisoglu A."/>
            <person name="Sahin N."/>
        </authorList>
    </citation>
    <scope>NUCLEOTIDE SEQUENCE [LARGE SCALE GENOMIC DNA]</scope>
    <source>
        <strain evidence="11 12">KCTC 29202</strain>
    </source>
</reference>
<keyword evidence="4 9" id="KW-0812">Transmembrane</keyword>
<keyword evidence="3" id="KW-0808">Transferase</keyword>
<dbReference type="InterPro" id="IPR011712">
    <property type="entry name" value="Sig_transdc_His_kin_sub3_dim/P"/>
</dbReference>
<evidence type="ECO:0000256" key="8">
    <source>
        <dbReference type="ARBA" id="ARBA00023136"/>
    </source>
</evidence>
<evidence type="ECO:0000256" key="1">
    <source>
        <dbReference type="ARBA" id="ARBA00004651"/>
    </source>
</evidence>
<evidence type="ECO:0000259" key="10">
    <source>
        <dbReference type="PROSITE" id="PS50109"/>
    </source>
</evidence>
<dbReference type="CDD" id="cd16917">
    <property type="entry name" value="HATPase_UhpB-NarQ-NarX-like"/>
    <property type="match status" value="1"/>
</dbReference>
<dbReference type="Gene3D" id="3.30.565.10">
    <property type="entry name" value="Histidine kinase-like ATPase, C-terminal domain"/>
    <property type="match status" value="1"/>
</dbReference>
<dbReference type="InterPro" id="IPR003594">
    <property type="entry name" value="HATPase_dom"/>
</dbReference>
<dbReference type="InterPro" id="IPR036890">
    <property type="entry name" value="HATPase_C_sf"/>
</dbReference>
<feature type="transmembrane region" description="Helical" evidence="9">
    <location>
        <begin position="72"/>
        <end position="94"/>
    </location>
</feature>
<evidence type="ECO:0000256" key="2">
    <source>
        <dbReference type="ARBA" id="ARBA00022475"/>
    </source>
</evidence>
<organism evidence="11 12">
    <name type="scientific">Streptomyces klenkii</name>
    <dbReference type="NCBI Taxonomy" id="1420899"/>
    <lineage>
        <taxon>Bacteria</taxon>
        <taxon>Bacillati</taxon>
        <taxon>Actinomycetota</taxon>
        <taxon>Actinomycetes</taxon>
        <taxon>Kitasatosporales</taxon>
        <taxon>Streptomycetaceae</taxon>
        <taxon>Streptomyces</taxon>
    </lineage>
</organism>
<gene>
    <name evidence="11" type="ORF">D7231_02880</name>
</gene>
<keyword evidence="6 9" id="KW-1133">Transmembrane helix</keyword>
<dbReference type="GO" id="GO:0046983">
    <property type="term" value="F:protein dimerization activity"/>
    <property type="evidence" value="ECO:0007669"/>
    <property type="project" value="InterPro"/>
</dbReference>
<dbReference type="GO" id="GO:0000155">
    <property type="term" value="F:phosphorelay sensor kinase activity"/>
    <property type="evidence" value="ECO:0007669"/>
    <property type="project" value="InterPro"/>
</dbReference>
<name>A0A3B0BZW3_9ACTN</name>
<dbReference type="RefSeq" id="WP_120753280.1">
    <property type="nucleotide sequence ID" value="NZ_RBAM01000001.1"/>
</dbReference>
<sequence length="401" mass="43000">MTTRWREQQISGVTELTTRYVAWLRLPLLVPVLLAALEPMESLKTPWFHGTLVAYAAWAVARLVAVHRYPRAGAHGAVCAAAIDVVAVGVLSALSGGPDSAVRYAYFVLPMASVLWQLPVVTAWLGAACMVAYAAMALPHLLSDAAPAVWPVVIDEAYLLWDVGAGVLIAALLERRSSRVVELLDTREALLRNALDAESRERAVLADALHDSAVQNLLAALHELEEAADDAPSSALARAEGEVRATVRELREVIFDLHPQVLASVGLAAALESAGEHAARRGGFTVHDDLRLDGRVRGQTLLYSAARELLANVVKHAGASNVWVTLARDGDDTVLTVRDDGEGFDTDVVRQRMEAGHIGLASHYVRIESAGGRFTVDSAPGRSTTVEVRLPYGAEDTNAVP</sequence>
<dbReference type="Pfam" id="PF07730">
    <property type="entry name" value="HisKA_3"/>
    <property type="match status" value="1"/>
</dbReference>
<dbReference type="OrthoDB" id="5243952at2"/>
<evidence type="ECO:0000256" key="7">
    <source>
        <dbReference type="ARBA" id="ARBA00023012"/>
    </source>
</evidence>
<feature type="transmembrane region" description="Helical" evidence="9">
    <location>
        <begin position="114"/>
        <end position="136"/>
    </location>
</feature>
<evidence type="ECO:0000313" key="12">
    <source>
        <dbReference type="Proteomes" id="UP000270343"/>
    </source>
</evidence>
<comment type="caution">
    <text evidence="11">The sequence shown here is derived from an EMBL/GenBank/DDBJ whole genome shotgun (WGS) entry which is preliminary data.</text>
</comment>
<dbReference type="SUPFAM" id="SSF55874">
    <property type="entry name" value="ATPase domain of HSP90 chaperone/DNA topoisomerase II/histidine kinase"/>
    <property type="match status" value="1"/>
</dbReference>
<evidence type="ECO:0000256" key="3">
    <source>
        <dbReference type="ARBA" id="ARBA00022679"/>
    </source>
</evidence>
<dbReference type="InterPro" id="IPR005467">
    <property type="entry name" value="His_kinase_dom"/>
</dbReference>
<feature type="transmembrane region" description="Helical" evidence="9">
    <location>
        <begin position="46"/>
        <end position="65"/>
    </location>
</feature>
<keyword evidence="12" id="KW-1185">Reference proteome</keyword>
<dbReference type="GO" id="GO:0005886">
    <property type="term" value="C:plasma membrane"/>
    <property type="evidence" value="ECO:0007669"/>
    <property type="project" value="UniProtKB-SubCell"/>
</dbReference>
<dbReference type="Pfam" id="PF02518">
    <property type="entry name" value="HATPase_c"/>
    <property type="match status" value="1"/>
</dbReference>
<keyword evidence="2" id="KW-1003">Cell membrane</keyword>
<dbReference type="EMBL" id="RBAM01000001">
    <property type="protein sequence ID" value="RKN77664.1"/>
    <property type="molecule type" value="Genomic_DNA"/>
</dbReference>
<dbReference type="Proteomes" id="UP000270343">
    <property type="component" value="Unassembled WGS sequence"/>
</dbReference>
<dbReference type="PROSITE" id="PS50109">
    <property type="entry name" value="HIS_KIN"/>
    <property type="match status" value="1"/>
</dbReference>
<feature type="domain" description="Histidine kinase" evidence="10">
    <location>
        <begin position="302"/>
        <end position="394"/>
    </location>
</feature>
<keyword evidence="5 11" id="KW-0418">Kinase</keyword>
<accession>A0A3B0BZW3</accession>
<keyword evidence="7" id="KW-0902">Two-component regulatory system</keyword>
<dbReference type="SMART" id="SM00387">
    <property type="entry name" value="HATPase_c"/>
    <property type="match status" value="1"/>
</dbReference>
<evidence type="ECO:0000256" key="6">
    <source>
        <dbReference type="ARBA" id="ARBA00022989"/>
    </source>
</evidence>